<dbReference type="Gene3D" id="1.10.150.130">
    <property type="match status" value="1"/>
</dbReference>
<reference evidence="4 5" key="1">
    <citation type="submission" date="2017-05" db="EMBL/GenBank/DDBJ databases">
        <title>Comparative genomics and methylome analysis of the gut commensal Bifidobacterium breve.</title>
        <authorList>
            <person name="Bottacini F."/>
            <person name="Morrissey R."/>
            <person name="Roberts R.J."/>
            <person name="James K."/>
            <person name="van Breen J."/>
            <person name="Egan M."/>
            <person name="Lambert J."/>
            <person name="van Limpt K."/>
            <person name="Stanton C."/>
            <person name="Knol J."/>
            <person name="O' Connell Motherway M."/>
            <person name="van Sinderen D."/>
        </authorList>
    </citation>
    <scope>NUCLEOTIDE SEQUENCE [LARGE SCALE GENOMIC DNA]</scope>
    <source>
        <strain evidence="4 5">NRBB51</strain>
    </source>
</reference>
<evidence type="ECO:0000256" key="1">
    <source>
        <dbReference type="ARBA" id="ARBA00023125"/>
    </source>
</evidence>
<dbReference type="InterPro" id="IPR002104">
    <property type="entry name" value="Integrase_catalytic"/>
</dbReference>
<dbReference type="GO" id="GO:0015074">
    <property type="term" value="P:DNA integration"/>
    <property type="evidence" value="ECO:0007669"/>
    <property type="project" value="InterPro"/>
</dbReference>
<feature type="domain" description="Tyr recombinase" evidence="3">
    <location>
        <begin position="107"/>
        <end position="233"/>
    </location>
</feature>
<dbReference type="GO" id="GO:0003677">
    <property type="term" value="F:DNA binding"/>
    <property type="evidence" value="ECO:0007669"/>
    <property type="project" value="UniProtKB-KW"/>
</dbReference>
<gene>
    <name evidence="4" type="ORF">NRBB51_0186</name>
</gene>
<evidence type="ECO:0000313" key="4">
    <source>
        <dbReference type="EMBL" id="AUD80299.1"/>
    </source>
</evidence>
<dbReference type="RefSeq" id="WP_232782063.1">
    <property type="nucleotide sequence ID" value="NZ_CP021392.1"/>
</dbReference>
<dbReference type="SUPFAM" id="SSF56349">
    <property type="entry name" value="DNA breaking-rejoining enzymes"/>
    <property type="match status" value="1"/>
</dbReference>
<proteinExistence type="predicted"/>
<dbReference type="AlphaFoldDB" id="A0AAN1I9C1"/>
<dbReference type="Gene3D" id="1.10.443.10">
    <property type="entry name" value="Intergrase catalytic core"/>
    <property type="match status" value="1"/>
</dbReference>
<evidence type="ECO:0000256" key="2">
    <source>
        <dbReference type="ARBA" id="ARBA00023172"/>
    </source>
</evidence>
<name>A0AAN1I9C1_BIFBR</name>
<keyword evidence="2" id="KW-0233">DNA recombination</keyword>
<sequence>MENRRKGDNKPIRQTTKDKYAQYLRDYLNLVLGYLPMNAIKPANIREWYDSMKVTKDGRGESIRRHVFELLDAIMPEAATKPLDDQGSTLIKVNPAQFKVPRPATKHVYVIATREQVQALADAMPPNLALGVLLAGTLGLRQGEVLGLQHRDIELDASPALLHVRRSAKEVSENGHKVSILGETKTPSSKRDIEVPAPLAGKIREHLATYVDKKPTALLFTGVRTRGTIGDYD</sequence>
<dbReference type="EMBL" id="CP021392">
    <property type="protein sequence ID" value="AUD80299.1"/>
    <property type="molecule type" value="Genomic_DNA"/>
</dbReference>
<evidence type="ECO:0000313" key="5">
    <source>
        <dbReference type="Proteomes" id="UP000232609"/>
    </source>
</evidence>
<dbReference type="PROSITE" id="PS51898">
    <property type="entry name" value="TYR_RECOMBINASE"/>
    <property type="match status" value="1"/>
</dbReference>
<dbReference type="InterPro" id="IPR010998">
    <property type="entry name" value="Integrase_recombinase_N"/>
</dbReference>
<dbReference type="Proteomes" id="UP000232609">
    <property type="component" value="Chromosome"/>
</dbReference>
<evidence type="ECO:0000259" key="3">
    <source>
        <dbReference type="PROSITE" id="PS51898"/>
    </source>
</evidence>
<keyword evidence="1" id="KW-0238">DNA-binding</keyword>
<dbReference type="GO" id="GO:0006310">
    <property type="term" value="P:DNA recombination"/>
    <property type="evidence" value="ECO:0007669"/>
    <property type="project" value="UniProtKB-KW"/>
</dbReference>
<accession>A0AAN1I9C1</accession>
<dbReference type="InterPro" id="IPR013762">
    <property type="entry name" value="Integrase-like_cat_sf"/>
</dbReference>
<organism evidence="4 5">
    <name type="scientific">Bifidobacterium breve</name>
    <dbReference type="NCBI Taxonomy" id="1685"/>
    <lineage>
        <taxon>Bacteria</taxon>
        <taxon>Bacillati</taxon>
        <taxon>Actinomycetota</taxon>
        <taxon>Actinomycetes</taxon>
        <taxon>Bifidobacteriales</taxon>
        <taxon>Bifidobacteriaceae</taxon>
        <taxon>Bifidobacterium</taxon>
    </lineage>
</organism>
<dbReference type="InterPro" id="IPR011010">
    <property type="entry name" value="DNA_brk_join_enz"/>
</dbReference>
<protein>
    <submittedName>
        <fullName evidence="4">DNA integration/recombination/inversion protein</fullName>
    </submittedName>
</protein>